<dbReference type="PRINTS" id="PR00701">
    <property type="entry name" value="60KDINNERMP"/>
</dbReference>
<evidence type="ECO:0000256" key="7">
    <source>
        <dbReference type="ARBA" id="ARBA00022927"/>
    </source>
</evidence>
<keyword evidence="4 13" id="KW-0813">Transport</keyword>
<name>A0A5R9GVI7_9PROT</name>
<feature type="transmembrane region" description="Helical" evidence="13">
    <location>
        <begin position="487"/>
        <end position="509"/>
    </location>
</feature>
<dbReference type="PANTHER" id="PTHR12428:SF65">
    <property type="entry name" value="CYTOCHROME C OXIDASE ASSEMBLY PROTEIN COX18, MITOCHONDRIAL"/>
    <property type="match status" value="1"/>
</dbReference>
<evidence type="ECO:0000256" key="10">
    <source>
        <dbReference type="ARBA" id="ARBA00023186"/>
    </source>
</evidence>
<accession>A0A5R9GVI7</accession>
<evidence type="ECO:0000256" key="5">
    <source>
        <dbReference type="ARBA" id="ARBA00022475"/>
    </source>
</evidence>
<comment type="function">
    <text evidence="13">Required for the insertion and/or proper folding and/or complex formation of integral membrane proteins into the membrane. Involved in integration of membrane proteins that insert both dependently and independently of the Sec translocase complex, as well as at least some lipoproteins. Aids folding of multispanning membrane proteins.</text>
</comment>
<dbReference type="InterPro" id="IPR019998">
    <property type="entry name" value="Membr_insert_YidC"/>
</dbReference>
<keyword evidence="9 13" id="KW-0472">Membrane</keyword>
<evidence type="ECO:0000256" key="13">
    <source>
        <dbReference type="HAMAP-Rule" id="MF_01810"/>
    </source>
</evidence>
<dbReference type="GO" id="GO:0015031">
    <property type="term" value="P:protein transport"/>
    <property type="evidence" value="ECO:0007669"/>
    <property type="project" value="UniProtKB-KW"/>
</dbReference>
<dbReference type="Proteomes" id="UP000306585">
    <property type="component" value="Unassembled WGS sequence"/>
</dbReference>
<dbReference type="NCBIfam" id="TIGR03593">
    <property type="entry name" value="yidC_nterm"/>
    <property type="match status" value="1"/>
</dbReference>
<dbReference type="NCBIfam" id="TIGR03592">
    <property type="entry name" value="yidC_oxa1_cterm"/>
    <property type="match status" value="1"/>
</dbReference>
<dbReference type="Pfam" id="PF14849">
    <property type="entry name" value="YidC_periplas"/>
    <property type="match status" value="1"/>
</dbReference>
<comment type="caution">
    <text evidence="16">The sequence shown here is derived from an EMBL/GenBank/DDBJ whole genome shotgun (WGS) entry which is preliminary data.</text>
</comment>
<dbReference type="Pfam" id="PF02096">
    <property type="entry name" value="60KD_IMP"/>
    <property type="match status" value="1"/>
</dbReference>
<keyword evidence="17" id="KW-1185">Reference proteome</keyword>
<dbReference type="RefSeq" id="WP_138238388.1">
    <property type="nucleotide sequence ID" value="NZ_VBRY01000002.1"/>
</dbReference>
<comment type="caution">
    <text evidence="13">Lacks conserved residue(s) required for the propagation of feature annotation.</text>
</comment>
<keyword evidence="5 13" id="KW-1003">Cell membrane</keyword>
<keyword evidence="8 13" id="KW-1133">Transmembrane helix</keyword>
<feature type="transmembrane region" description="Helical" evidence="13">
    <location>
        <begin position="336"/>
        <end position="362"/>
    </location>
</feature>
<dbReference type="NCBIfam" id="NF002353">
    <property type="entry name" value="PRK01318.1-4"/>
    <property type="match status" value="1"/>
</dbReference>
<dbReference type="Gene3D" id="2.70.98.90">
    <property type="match status" value="1"/>
</dbReference>
<dbReference type="PANTHER" id="PTHR12428">
    <property type="entry name" value="OXA1"/>
    <property type="match status" value="1"/>
</dbReference>
<keyword evidence="7 13" id="KW-0653">Protein transport</keyword>
<evidence type="ECO:0000313" key="17">
    <source>
        <dbReference type="Proteomes" id="UP000306585"/>
    </source>
</evidence>
<evidence type="ECO:0000259" key="14">
    <source>
        <dbReference type="Pfam" id="PF02096"/>
    </source>
</evidence>
<feature type="domain" description="Membrane insertase YidC/Oxa/ALB C-terminal" evidence="14">
    <location>
        <begin position="345"/>
        <end position="522"/>
    </location>
</feature>
<organism evidence="16 17">
    <name type="scientific">Mariprofundus erugo</name>
    <dbReference type="NCBI Taxonomy" id="2528639"/>
    <lineage>
        <taxon>Bacteria</taxon>
        <taxon>Pseudomonadati</taxon>
        <taxon>Pseudomonadota</taxon>
        <taxon>Candidatius Mariprofundia</taxon>
        <taxon>Mariprofundales</taxon>
        <taxon>Mariprofundaceae</taxon>
        <taxon>Mariprofundus</taxon>
    </lineage>
</organism>
<evidence type="ECO:0000256" key="2">
    <source>
        <dbReference type="ARBA" id="ARBA00010527"/>
    </source>
</evidence>
<comment type="similarity">
    <text evidence="2 13">Belongs to the OXA1/ALB3/YidC family. Type 1 subfamily.</text>
</comment>
<reference evidence="16 17" key="1">
    <citation type="journal article" date="2019" name="Appl. Environ. Microbiol.">
        <title>Environmental Evidence and Genomic Insight of Iron-oxidizing Bacteria Preference Towards More Corrosion Resistant Stainless Steel at Higher Salinities.</title>
        <authorList>
            <person name="Garrison C.E."/>
            <person name="Price K.A."/>
            <person name="Field E.K."/>
        </authorList>
    </citation>
    <scope>NUCLEOTIDE SEQUENCE [LARGE SCALE GENOMIC DNA]</scope>
    <source>
        <strain evidence="16 17">P3</strain>
    </source>
</reference>
<evidence type="ECO:0000256" key="3">
    <source>
        <dbReference type="ARBA" id="ARBA00015325"/>
    </source>
</evidence>
<dbReference type="CDD" id="cd20070">
    <property type="entry name" value="5TM_YidC_Alb3"/>
    <property type="match status" value="1"/>
</dbReference>
<sequence length="528" mass="59653">MEQRNIILAFALSMVVLLGWSALFPQQPQQEAAVQQVVQSPADANQKDSGAEPPLAEMASTPDHAAVQQVSPSSSSLFSDKKFTVSNDLMSLTMDGKGWFVQSVLKNYRESIESDSANEKVLSMSDDGRSVYVNSGVMGQSIKQPFHVTDQSAHAMVLQAELENGQVWQRTISLVQGSYIVDVEDKIIGGAGQKIYRQVVERHPDKKLNTFYEHMGPTALLDGKLTEPDYDDLDKESVRMAAVGGWTAIMNRYFIAALISNKDQDYPYYFKGDGRSYQAGLIDDGKLEGSDAVFHARMYLGPKSIAVLQQAGEGLERSVDYGWFAFIAKPMHSFLFWMYGLLPNFGWCIILLVLCIKILFFWPTQKSYESMAAMRKLQPELTRMKDLYGDDRQKMSQEMMSLYKKHKVNPLGGCLPILIQIPVFFALYKVLLMSIEMRQAPFIGWIHDLSVQDPYFVLPVLMGASMYIQQKLNPQPPDPMQAKIMQFLPPVFTILFLFFPAGLVLYWVVNNTLSIMQQKLVMKRMNVE</sequence>
<dbReference type="GO" id="GO:0005886">
    <property type="term" value="C:plasma membrane"/>
    <property type="evidence" value="ECO:0007669"/>
    <property type="project" value="UniProtKB-SubCell"/>
</dbReference>
<dbReference type="InterPro" id="IPR001708">
    <property type="entry name" value="YidC/ALB3/OXA1/COX18"/>
</dbReference>
<evidence type="ECO:0000256" key="11">
    <source>
        <dbReference type="ARBA" id="ARBA00033245"/>
    </source>
</evidence>
<dbReference type="NCBIfam" id="NF002352">
    <property type="entry name" value="PRK01318.1-3"/>
    <property type="match status" value="1"/>
</dbReference>
<dbReference type="InterPro" id="IPR028055">
    <property type="entry name" value="YidC/Oxa/ALB_C"/>
</dbReference>
<proteinExistence type="inferred from homology"/>
<dbReference type="HAMAP" id="MF_01810">
    <property type="entry name" value="YidC_type1"/>
    <property type="match status" value="1"/>
</dbReference>
<evidence type="ECO:0000256" key="6">
    <source>
        <dbReference type="ARBA" id="ARBA00022692"/>
    </source>
</evidence>
<dbReference type="GO" id="GO:0051205">
    <property type="term" value="P:protein insertion into membrane"/>
    <property type="evidence" value="ECO:0007669"/>
    <property type="project" value="TreeGrafter"/>
</dbReference>
<dbReference type="EMBL" id="VBRY01000002">
    <property type="protein sequence ID" value="TLS68769.1"/>
    <property type="molecule type" value="Genomic_DNA"/>
</dbReference>
<dbReference type="InterPro" id="IPR038221">
    <property type="entry name" value="YidC_periplasmic_sf"/>
</dbReference>
<dbReference type="OrthoDB" id="5287735at2"/>
<dbReference type="CDD" id="cd19961">
    <property type="entry name" value="EcYidC-like_peri"/>
    <property type="match status" value="1"/>
</dbReference>
<keyword evidence="6 13" id="KW-0812">Transmembrane</keyword>
<dbReference type="PRINTS" id="PR01900">
    <property type="entry name" value="YIDCPROTEIN"/>
</dbReference>
<dbReference type="AlphaFoldDB" id="A0A5R9GVI7"/>
<evidence type="ECO:0000256" key="12">
    <source>
        <dbReference type="ARBA" id="ARBA00033342"/>
    </source>
</evidence>
<feature type="transmembrane region" description="Helical" evidence="13">
    <location>
        <begin position="408"/>
        <end position="428"/>
    </location>
</feature>
<dbReference type="InterPro" id="IPR047196">
    <property type="entry name" value="YidC_ALB_C"/>
</dbReference>
<comment type="subcellular location">
    <subcellularLocation>
        <location evidence="1">Cell inner membrane</location>
        <topology evidence="1">Multi-pass membrane protein</topology>
    </subcellularLocation>
    <subcellularLocation>
        <location evidence="13">Cell membrane</location>
        <topology evidence="13">Multi-pass membrane protein</topology>
    </subcellularLocation>
</comment>
<evidence type="ECO:0000256" key="9">
    <source>
        <dbReference type="ARBA" id="ARBA00023136"/>
    </source>
</evidence>
<evidence type="ECO:0000256" key="4">
    <source>
        <dbReference type="ARBA" id="ARBA00022448"/>
    </source>
</evidence>
<evidence type="ECO:0000313" key="16">
    <source>
        <dbReference type="EMBL" id="TLS68769.1"/>
    </source>
</evidence>
<gene>
    <name evidence="13 16" type="primary">yidC</name>
    <name evidence="16" type="ORF">FEF65_03485</name>
</gene>
<dbReference type="InterPro" id="IPR028053">
    <property type="entry name" value="Membr_insert_YidC_N"/>
</dbReference>
<comment type="subunit">
    <text evidence="13">Interacts with the Sec translocase complex via SecD. Specifically interacts with transmembrane segments of nascent integral membrane proteins during membrane integration.</text>
</comment>
<protein>
    <recommendedName>
        <fullName evidence="3 13">Membrane protein insertase YidC</fullName>
    </recommendedName>
    <alternativeName>
        <fullName evidence="12 13">Foldase YidC</fullName>
    </alternativeName>
    <alternativeName>
        <fullName evidence="11 13">Membrane integrase YidC</fullName>
    </alternativeName>
    <alternativeName>
        <fullName evidence="13">Membrane protein YidC</fullName>
    </alternativeName>
</protein>
<evidence type="ECO:0000259" key="15">
    <source>
        <dbReference type="Pfam" id="PF14849"/>
    </source>
</evidence>
<evidence type="ECO:0000256" key="1">
    <source>
        <dbReference type="ARBA" id="ARBA00004429"/>
    </source>
</evidence>
<keyword evidence="10 13" id="KW-0143">Chaperone</keyword>
<dbReference type="GO" id="GO:0032977">
    <property type="term" value="F:membrane insertase activity"/>
    <property type="evidence" value="ECO:0007669"/>
    <property type="project" value="InterPro"/>
</dbReference>
<feature type="domain" description="Membrane insertase YidC N-terminal" evidence="15">
    <location>
        <begin position="83"/>
        <end position="332"/>
    </location>
</feature>
<evidence type="ECO:0000256" key="8">
    <source>
        <dbReference type="ARBA" id="ARBA00022989"/>
    </source>
</evidence>